<dbReference type="Proteomes" id="UP000017836">
    <property type="component" value="Unassembled WGS sequence"/>
</dbReference>
<keyword evidence="1" id="KW-1133">Transmembrane helix</keyword>
<dbReference type="eggNOG" id="KOG2688">
    <property type="taxonomic scope" value="Eukaryota"/>
</dbReference>
<evidence type="ECO:0000313" key="3">
    <source>
        <dbReference type="Proteomes" id="UP000017836"/>
    </source>
</evidence>
<accession>W1NDZ2</accession>
<proteinExistence type="predicted"/>
<dbReference type="STRING" id="13333.W1NDZ2"/>
<dbReference type="Gramene" id="ERM93977">
    <property type="protein sequence ID" value="ERM93977"/>
    <property type="gene ID" value="AMTR_s00136p00054640"/>
</dbReference>
<keyword evidence="3" id="KW-1185">Reference proteome</keyword>
<name>W1NDZ2_AMBTC</name>
<dbReference type="HOGENOM" id="CLU_1888587_0_0_1"/>
<keyword evidence="1" id="KW-0472">Membrane</keyword>
<evidence type="ECO:0000313" key="2">
    <source>
        <dbReference type="EMBL" id="ERM93977.1"/>
    </source>
</evidence>
<sequence>MACEANRVVKQVDKYGQLSEILLPYLRCVQSFRNNHFVDAYNAFEKSANAFLQEFRNWESAWAMEAMCMVAYEMRRLAEMADRELAAAGRNPEKLKGAGSFLMKVFGALAVLIPGVVPVGGVAPSGSGPYFSALL</sequence>
<dbReference type="AlphaFoldDB" id="W1NDZ2"/>
<keyword evidence="1" id="KW-0812">Transmembrane</keyword>
<feature type="transmembrane region" description="Helical" evidence="1">
    <location>
        <begin position="101"/>
        <end position="123"/>
    </location>
</feature>
<reference evidence="3" key="1">
    <citation type="journal article" date="2013" name="Science">
        <title>The Amborella genome and the evolution of flowering plants.</title>
        <authorList>
            <consortium name="Amborella Genome Project"/>
        </authorList>
    </citation>
    <scope>NUCLEOTIDE SEQUENCE [LARGE SCALE GENOMIC DNA]</scope>
</reference>
<protein>
    <submittedName>
        <fullName evidence="2">Uncharacterized protein</fullName>
    </submittedName>
</protein>
<organism evidence="2 3">
    <name type="scientific">Amborella trichopoda</name>
    <dbReference type="NCBI Taxonomy" id="13333"/>
    <lineage>
        <taxon>Eukaryota</taxon>
        <taxon>Viridiplantae</taxon>
        <taxon>Streptophyta</taxon>
        <taxon>Embryophyta</taxon>
        <taxon>Tracheophyta</taxon>
        <taxon>Spermatophyta</taxon>
        <taxon>Magnoliopsida</taxon>
        <taxon>Amborellales</taxon>
        <taxon>Amborellaceae</taxon>
        <taxon>Amborella</taxon>
    </lineage>
</organism>
<evidence type="ECO:0000256" key="1">
    <source>
        <dbReference type="SAM" id="Phobius"/>
    </source>
</evidence>
<dbReference type="EMBL" id="KI397522">
    <property type="protein sequence ID" value="ERM93977.1"/>
    <property type="molecule type" value="Genomic_DNA"/>
</dbReference>
<gene>
    <name evidence="2" type="ORF">AMTR_s00136p00054640</name>
</gene>